<comment type="caution">
    <text evidence="1">The sequence shown here is derived from an EMBL/GenBank/DDBJ whole genome shotgun (WGS) entry which is preliminary data.</text>
</comment>
<dbReference type="EMBL" id="BTSX01000006">
    <property type="protein sequence ID" value="GMT06352.1"/>
    <property type="molecule type" value="Genomic_DNA"/>
</dbReference>
<gene>
    <name evidence="1" type="ORF">PENTCL1PPCAC_28526</name>
</gene>
<keyword evidence="2" id="KW-1185">Reference proteome</keyword>
<accession>A0AAV5UHC1</accession>
<feature type="non-terminal residue" evidence="1">
    <location>
        <position position="1"/>
    </location>
</feature>
<name>A0AAV5UHC1_9BILA</name>
<reference evidence="1" key="1">
    <citation type="submission" date="2023-10" db="EMBL/GenBank/DDBJ databases">
        <title>Genome assembly of Pristionchus species.</title>
        <authorList>
            <person name="Yoshida K."/>
            <person name="Sommer R.J."/>
        </authorList>
    </citation>
    <scope>NUCLEOTIDE SEQUENCE</scope>
    <source>
        <strain evidence="1">RS0144</strain>
    </source>
</reference>
<sequence length="134" mass="14587">LLEAICAILFLVSYFQQFLCFISCGHFFEGKKTFKREAKQQDRLFYSTATQKQILSAPGPITQKVPVSSLSSTTVMSIPSRPPREAFVDPTVHHIEPSPPYSAGSLAPDTTKLISSGRSVEPVVVFGPGASPDK</sequence>
<dbReference type="AlphaFoldDB" id="A0AAV5UHC1"/>
<evidence type="ECO:0008006" key="3">
    <source>
        <dbReference type="Google" id="ProtNLM"/>
    </source>
</evidence>
<evidence type="ECO:0000313" key="2">
    <source>
        <dbReference type="Proteomes" id="UP001432027"/>
    </source>
</evidence>
<protein>
    <recommendedName>
        <fullName evidence="3">G protein-coupled receptor</fullName>
    </recommendedName>
</protein>
<feature type="non-terminal residue" evidence="1">
    <location>
        <position position="134"/>
    </location>
</feature>
<dbReference type="Proteomes" id="UP001432027">
    <property type="component" value="Unassembled WGS sequence"/>
</dbReference>
<evidence type="ECO:0000313" key="1">
    <source>
        <dbReference type="EMBL" id="GMT06352.1"/>
    </source>
</evidence>
<proteinExistence type="predicted"/>
<organism evidence="1 2">
    <name type="scientific">Pristionchus entomophagus</name>
    <dbReference type="NCBI Taxonomy" id="358040"/>
    <lineage>
        <taxon>Eukaryota</taxon>
        <taxon>Metazoa</taxon>
        <taxon>Ecdysozoa</taxon>
        <taxon>Nematoda</taxon>
        <taxon>Chromadorea</taxon>
        <taxon>Rhabditida</taxon>
        <taxon>Rhabditina</taxon>
        <taxon>Diplogasteromorpha</taxon>
        <taxon>Diplogasteroidea</taxon>
        <taxon>Neodiplogasteridae</taxon>
        <taxon>Pristionchus</taxon>
    </lineage>
</organism>